<evidence type="ECO:0000313" key="2">
    <source>
        <dbReference type="EMBL" id="EOR93302.1"/>
    </source>
</evidence>
<protein>
    <submittedName>
        <fullName evidence="2">Uncharacterized protein</fullName>
    </submittedName>
</protein>
<feature type="transmembrane region" description="Helical" evidence="1">
    <location>
        <begin position="6"/>
        <end position="27"/>
    </location>
</feature>
<dbReference type="Proteomes" id="UP000014174">
    <property type="component" value="Unassembled WGS sequence"/>
</dbReference>
<proteinExistence type="predicted"/>
<accession>R9GN83</accession>
<evidence type="ECO:0000313" key="3">
    <source>
        <dbReference type="Proteomes" id="UP000014174"/>
    </source>
</evidence>
<dbReference type="EMBL" id="AQPN01000118">
    <property type="protein sequence ID" value="EOR93302.1"/>
    <property type="molecule type" value="Genomic_DNA"/>
</dbReference>
<keyword evidence="1" id="KW-0812">Transmembrane</keyword>
<organism evidence="2 3">
    <name type="scientific">Arcticibacter svalbardensis MN12-7</name>
    <dbReference type="NCBI Taxonomy" id="1150600"/>
    <lineage>
        <taxon>Bacteria</taxon>
        <taxon>Pseudomonadati</taxon>
        <taxon>Bacteroidota</taxon>
        <taxon>Sphingobacteriia</taxon>
        <taxon>Sphingobacteriales</taxon>
        <taxon>Sphingobacteriaceae</taxon>
        <taxon>Arcticibacter</taxon>
    </lineage>
</organism>
<sequence length="39" mass="4588">MIPVIIFSIIRFILFEVILVLVQIYTFNRSTHNGNHESL</sequence>
<gene>
    <name evidence="2" type="ORF">ADIARSV_3513</name>
</gene>
<evidence type="ECO:0000256" key="1">
    <source>
        <dbReference type="SAM" id="Phobius"/>
    </source>
</evidence>
<name>R9GN83_9SPHI</name>
<dbReference type="AlphaFoldDB" id="R9GN83"/>
<keyword evidence="3" id="KW-1185">Reference proteome</keyword>
<keyword evidence="1" id="KW-0472">Membrane</keyword>
<reference evidence="2 3" key="1">
    <citation type="journal article" date="2013" name="Genome Announc.">
        <title>Draft Genome Sequence of Arcticibacter svalbardensis Strain MN12-7T, a Member of the Family Sphingobacteriaceae Isolated from an Arctic Soil Sample.</title>
        <authorList>
            <person name="Shivaji S."/>
            <person name="Ara S."/>
            <person name="Prasad S."/>
            <person name="Manasa B.P."/>
            <person name="Begum Z."/>
            <person name="Singh A."/>
            <person name="Kumar Pinnaka A."/>
        </authorList>
    </citation>
    <scope>NUCLEOTIDE SEQUENCE [LARGE SCALE GENOMIC DNA]</scope>
    <source>
        <strain evidence="2 3">MN12-7</strain>
    </source>
</reference>
<keyword evidence="1" id="KW-1133">Transmembrane helix</keyword>
<comment type="caution">
    <text evidence="2">The sequence shown here is derived from an EMBL/GenBank/DDBJ whole genome shotgun (WGS) entry which is preliminary data.</text>
</comment>